<evidence type="ECO:0000313" key="7">
    <source>
        <dbReference type="EMBL" id="PMC58833.1"/>
    </source>
</evidence>
<dbReference type="EMBL" id="PNHE01000006">
    <property type="protein sequence ID" value="PMC58833.1"/>
    <property type="molecule type" value="Genomic_DNA"/>
</dbReference>
<comment type="caution">
    <text evidence="7">The sequence shown here is derived from an EMBL/GenBank/DDBJ whole genome shotgun (WGS) entry which is preliminary data.</text>
</comment>
<dbReference type="InterPro" id="IPR011701">
    <property type="entry name" value="MFS"/>
</dbReference>
<dbReference type="RefSeq" id="WP_102227504.1">
    <property type="nucleotide sequence ID" value="NZ_PNFY01000006.1"/>
</dbReference>
<dbReference type="InterPro" id="IPR036259">
    <property type="entry name" value="MFS_trans_sf"/>
</dbReference>
<evidence type="ECO:0000256" key="3">
    <source>
        <dbReference type="ARBA" id="ARBA00022692"/>
    </source>
</evidence>
<evidence type="ECO:0000313" key="8">
    <source>
        <dbReference type="Proteomes" id="UP000235682"/>
    </source>
</evidence>
<evidence type="ECO:0000256" key="5">
    <source>
        <dbReference type="ARBA" id="ARBA00023136"/>
    </source>
</evidence>
<dbReference type="GO" id="GO:0022857">
    <property type="term" value="F:transmembrane transporter activity"/>
    <property type="evidence" value="ECO:0007669"/>
    <property type="project" value="InterPro"/>
</dbReference>
<feature type="transmembrane region" description="Helical" evidence="6">
    <location>
        <begin position="168"/>
        <end position="190"/>
    </location>
</feature>
<keyword evidence="3 6" id="KW-0812">Transmembrane</keyword>
<accession>A0A2N6SP36</accession>
<feature type="transmembrane region" description="Helical" evidence="6">
    <location>
        <begin position="219"/>
        <end position="242"/>
    </location>
</feature>
<dbReference type="GO" id="GO:0005886">
    <property type="term" value="C:plasma membrane"/>
    <property type="evidence" value="ECO:0007669"/>
    <property type="project" value="UniProtKB-SubCell"/>
</dbReference>
<dbReference type="AlphaFoldDB" id="A0A2N6SP36"/>
<reference evidence="7 8" key="1">
    <citation type="submission" date="2017-09" db="EMBL/GenBank/DDBJ databases">
        <title>Bacterial strain isolated from the female urinary microbiota.</title>
        <authorList>
            <person name="Thomas-White K."/>
            <person name="Kumar N."/>
            <person name="Forster S."/>
            <person name="Putonti C."/>
            <person name="Lawley T."/>
            <person name="Wolfe A.J."/>
        </authorList>
    </citation>
    <scope>NUCLEOTIDE SEQUENCE [LARGE SCALE GENOMIC DNA]</scope>
    <source>
        <strain evidence="7 8">UMB0852</strain>
    </source>
</reference>
<dbReference type="OrthoDB" id="9775268at2"/>
<dbReference type="PANTHER" id="PTHR23513">
    <property type="entry name" value="INTEGRAL MEMBRANE EFFLUX PROTEIN-RELATED"/>
    <property type="match status" value="1"/>
</dbReference>
<name>A0A2N6SP36_9LACT</name>
<protein>
    <submittedName>
        <fullName evidence="7">Macrolide ABC transporter permease</fullName>
    </submittedName>
</protein>
<feature type="transmembrane region" description="Helical" evidence="6">
    <location>
        <begin position="374"/>
        <end position="395"/>
    </location>
</feature>
<evidence type="ECO:0000256" key="4">
    <source>
        <dbReference type="ARBA" id="ARBA00022989"/>
    </source>
</evidence>
<evidence type="ECO:0000256" key="6">
    <source>
        <dbReference type="SAM" id="Phobius"/>
    </source>
</evidence>
<dbReference type="CDD" id="cd06173">
    <property type="entry name" value="MFS_MefA_like"/>
    <property type="match status" value="1"/>
</dbReference>
<feature type="transmembrane region" description="Helical" evidence="6">
    <location>
        <begin position="254"/>
        <end position="273"/>
    </location>
</feature>
<evidence type="ECO:0000256" key="2">
    <source>
        <dbReference type="ARBA" id="ARBA00022475"/>
    </source>
</evidence>
<sequence length="396" mass="44318">MDKERKNINYLVASRSISLVGDVLFDFANNTFLANISPNSLHLVAMYQAIERVIAVIFNMLGGVFADLSHRKKIIILTNLINGLFCIALSFIKSENLLMYLVLVGNGVLSFMFAFSSPSYKALTKEIVREQSISKLNSYLETASTSIRLALPIVSLLLYNLLKLQGVLLLNGITFIISSILILCIEPLYFERVSVSFTIKSIFYDMASGFQYIFDNKQILFLIVLSSLVNFFLAGYNLLLPYSHHMFIHLSNGLYGLFLTAEAIGGLLGAVLSNRFNKEISTFSLVTKLGLSSIFLIATPFLYLIYKNQFFIMLGPGLFNLFLTIFNIQFFSLIQKQVNNQYLGRVFGVIFTVAVLFMPIGTGVFSTYLNVSNLFNFSIIGLAIFLLSLVFGAILK</sequence>
<dbReference type="Gene3D" id="1.20.1250.20">
    <property type="entry name" value="MFS general substrate transporter like domains"/>
    <property type="match status" value="1"/>
</dbReference>
<dbReference type="SUPFAM" id="SSF103473">
    <property type="entry name" value="MFS general substrate transporter"/>
    <property type="match status" value="1"/>
</dbReference>
<keyword evidence="4 6" id="KW-1133">Transmembrane helix</keyword>
<feature type="transmembrane region" description="Helical" evidence="6">
    <location>
        <begin position="312"/>
        <end position="334"/>
    </location>
</feature>
<dbReference type="Pfam" id="PF07690">
    <property type="entry name" value="MFS_1"/>
    <property type="match status" value="1"/>
</dbReference>
<feature type="transmembrane region" description="Helical" evidence="6">
    <location>
        <begin position="285"/>
        <end position="306"/>
    </location>
</feature>
<dbReference type="Proteomes" id="UP000235682">
    <property type="component" value="Unassembled WGS sequence"/>
</dbReference>
<evidence type="ECO:0000256" key="1">
    <source>
        <dbReference type="ARBA" id="ARBA00004651"/>
    </source>
</evidence>
<feature type="transmembrane region" description="Helical" evidence="6">
    <location>
        <begin position="74"/>
        <end position="92"/>
    </location>
</feature>
<organism evidence="7 8">
    <name type="scientific">Dolosicoccus paucivorans</name>
    <dbReference type="NCBI Taxonomy" id="84521"/>
    <lineage>
        <taxon>Bacteria</taxon>
        <taxon>Bacillati</taxon>
        <taxon>Bacillota</taxon>
        <taxon>Bacilli</taxon>
        <taxon>Lactobacillales</taxon>
        <taxon>Aerococcaceae</taxon>
        <taxon>Dolosicoccus</taxon>
    </lineage>
</organism>
<keyword evidence="5 6" id="KW-0472">Membrane</keyword>
<dbReference type="PANTHER" id="PTHR23513:SF11">
    <property type="entry name" value="STAPHYLOFERRIN A TRANSPORTER"/>
    <property type="match status" value="1"/>
</dbReference>
<gene>
    <name evidence="7" type="ORF">CJ205_02605</name>
</gene>
<keyword evidence="8" id="KW-1185">Reference proteome</keyword>
<dbReference type="STRING" id="84521.SAMN04487994_10961"/>
<keyword evidence="2" id="KW-1003">Cell membrane</keyword>
<proteinExistence type="predicted"/>
<comment type="subcellular location">
    <subcellularLocation>
        <location evidence="1">Cell membrane</location>
        <topology evidence="1">Multi-pass membrane protein</topology>
    </subcellularLocation>
</comment>
<feature type="transmembrane region" description="Helical" evidence="6">
    <location>
        <begin position="98"/>
        <end position="117"/>
    </location>
</feature>
<feature type="transmembrane region" description="Helical" evidence="6">
    <location>
        <begin position="346"/>
        <end position="368"/>
    </location>
</feature>